<dbReference type="Pfam" id="PF18129">
    <property type="entry name" value="SH3_12"/>
    <property type="match status" value="1"/>
</dbReference>
<keyword evidence="11" id="KW-1185">Reference proteome</keyword>
<dbReference type="Gene3D" id="1.25.40.1050">
    <property type="match status" value="1"/>
</dbReference>
<dbReference type="Pfam" id="PF18332">
    <property type="entry name" value="XRN1_D1"/>
    <property type="match status" value="1"/>
</dbReference>
<dbReference type="Pfam" id="PF00069">
    <property type="entry name" value="Pkinase"/>
    <property type="match status" value="1"/>
</dbReference>
<accession>A0A0U1LVG4</accession>
<keyword evidence="4" id="KW-0269">Exonuclease</keyword>
<dbReference type="Proteomes" id="UP000054383">
    <property type="component" value="Unassembled WGS sequence"/>
</dbReference>
<evidence type="ECO:0000256" key="6">
    <source>
        <dbReference type="ARBA" id="ARBA00038299"/>
    </source>
</evidence>
<dbReference type="OrthoDB" id="372487at2759"/>
<feature type="compositionally biased region" description="Polar residues" evidence="8">
    <location>
        <begin position="1645"/>
        <end position="1656"/>
    </location>
</feature>
<proteinExistence type="inferred from homology"/>
<dbReference type="SMART" id="SM00220">
    <property type="entry name" value="S_TKc"/>
    <property type="match status" value="1"/>
</dbReference>
<evidence type="ECO:0000313" key="11">
    <source>
        <dbReference type="Proteomes" id="UP000054383"/>
    </source>
</evidence>
<dbReference type="GO" id="GO:0004672">
    <property type="term" value="F:protein kinase activity"/>
    <property type="evidence" value="ECO:0007669"/>
    <property type="project" value="InterPro"/>
</dbReference>
<feature type="compositionally biased region" description="Basic and acidic residues" evidence="8">
    <location>
        <begin position="1987"/>
        <end position="2057"/>
    </location>
</feature>
<dbReference type="FunFam" id="3.30.200.20:FF:000270">
    <property type="entry name" value="Serine/threonine-protein kinase bur1"/>
    <property type="match status" value="1"/>
</dbReference>
<feature type="domain" description="Protein kinase" evidence="9">
    <location>
        <begin position="2087"/>
        <end position="2372"/>
    </location>
</feature>
<dbReference type="FunFam" id="1.10.510.10:FF:000440">
    <property type="entry name" value="Serine/threonine-protein kinase bur1"/>
    <property type="match status" value="1"/>
</dbReference>
<feature type="compositionally biased region" description="Polar residues" evidence="8">
    <location>
        <begin position="1359"/>
        <end position="1371"/>
    </location>
</feature>
<dbReference type="Pfam" id="PF03159">
    <property type="entry name" value="XRN_N"/>
    <property type="match status" value="1"/>
</dbReference>
<keyword evidence="3" id="KW-0378">Hydrolase</keyword>
<dbReference type="InterPro" id="IPR027073">
    <property type="entry name" value="5_3_exoribonuclease"/>
</dbReference>
<feature type="compositionally biased region" description="Polar residues" evidence="8">
    <location>
        <begin position="1242"/>
        <end position="1252"/>
    </location>
</feature>
<feature type="compositionally biased region" description="Pro residues" evidence="8">
    <location>
        <begin position="1962"/>
        <end position="1973"/>
    </location>
</feature>
<dbReference type="Pfam" id="PF18334">
    <property type="entry name" value="XRN1_D2_D3"/>
    <property type="match status" value="1"/>
</dbReference>
<keyword evidence="1" id="KW-0540">Nuclease</keyword>
<dbReference type="CDD" id="cd07840">
    <property type="entry name" value="STKc_CDK9_like"/>
    <property type="match status" value="1"/>
</dbReference>
<feature type="compositionally biased region" description="Low complexity" evidence="8">
    <location>
        <begin position="1524"/>
        <end position="1541"/>
    </location>
</feature>
<dbReference type="InterPro" id="IPR017441">
    <property type="entry name" value="Protein_kinase_ATP_BS"/>
</dbReference>
<dbReference type="PANTHER" id="PTHR12341:SF7">
    <property type="entry name" value="5'-3' EXORIBONUCLEASE 1"/>
    <property type="match status" value="1"/>
</dbReference>
<feature type="region of interest" description="Disordered" evidence="8">
    <location>
        <begin position="1883"/>
        <end position="1928"/>
    </location>
</feature>
<feature type="region of interest" description="Disordered" evidence="8">
    <location>
        <begin position="1450"/>
        <end position="1715"/>
    </location>
</feature>
<feature type="region of interest" description="Disordered" evidence="8">
    <location>
        <begin position="1242"/>
        <end position="1413"/>
    </location>
</feature>
<dbReference type="EMBL" id="CVMT01000003">
    <property type="protein sequence ID" value="CRG87394.1"/>
    <property type="molecule type" value="Genomic_DNA"/>
</dbReference>
<reference evidence="10 11" key="1">
    <citation type="submission" date="2015-04" db="EMBL/GenBank/DDBJ databases">
        <authorList>
            <person name="Syromyatnikov M.Y."/>
            <person name="Popov V.N."/>
        </authorList>
    </citation>
    <scope>NUCLEOTIDE SEQUENCE [LARGE SCALE GENOMIC DNA]</scope>
    <source>
        <strain evidence="10">WF-38-12</strain>
    </source>
</reference>
<evidence type="ECO:0000256" key="1">
    <source>
        <dbReference type="ARBA" id="ARBA00022722"/>
    </source>
</evidence>
<feature type="region of interest" description="Disordered" evidence="8">
    <location>
        <begin position="1728"/>
        <end position="1751"/>
    </location>
</feature>
<sequence length="2443" mass="277682">MGVPKFFRWLSERYPAISQLIAENRIPEFDCLYLDMNGIIHNCTHKDSDSPTFRMTEDQMFIAIFNYIEHLYGKIKPKQLFFMAVDGVAPRAKMNQQRSRRFRTALDAETAKEKAIAQGIEMPKEDAFDSNCITPGTEFMARLTQQLKYFISKKISEDVDWQGVDIVLSGHEVPGEGEHKIMEYIRQAKAQPNYDPNVRHCLYGLDADLIMLGLLSHDPHFCLLREEVTFGRQTQKKSKELEHQNFYLLHLCIVREYLELEFQELKNNPELGIPYDMERIIDDFILMAFFVGNDFLPNLPHMHINEGALGLMFRKYKEALPRMGGYINDGGSINFQRLGILLNELTESEFRFFEAEYSDEKWIRSKSQGVETVELQKTPKAFTITPAQKKILKDVKQYVLNRPSSAQHAKPLDLPPSLPARDRKFVEQLADDLRLMWTTITDDHGDRFIRLQLPGSTASNENGENEEEEDEEEDEEASMALRRVIKKYDNAKVHELTAEEAQTAAEQKYDAKFKEWKDKYYTEKFGFGLDNEVEMKRLTENYVQGLQWVLYYYYRGVVSWPWFFQYHYAPMISDVKLGLGANIDFKLGQPFRPFQQLMGVLPDRSKKIVPRAYWDLMTSPESPIIDFYPRDFELDMNGKKMEWEAVVKIPFIEEHRLLSAMAAREHLLTPDEKARNDFGVSLKFTYSPSIEFVYPSSLPGIFPDIPNCHCIENIFDLPTMDGLEPWARLVDGVKLGASALAGFPSLKTLPNAGQLAFHGVNVFQQESRKESMVITLLDPESRSNIELAKQKLGKRVHVGYPFLQEGLVVRVSDELFDYVLPEGEQHVVSIPHSPPQIEQWARKSDKIEGYYSKRLGMIIGSVDAIVHIDLLKGLNKNDDGATIKEFGEIPGQETDYALQLIVDQVISEDERFIEREALPIEKEFPEGSRGFFLGDFNYGRPVQVGGHVNGKVNGVLSAVKGKEPDFGKRHAREAEKLSPYTPSFAIARNLRLNPLVLAKITSSFSVTIDGQRANLGLNLKFEAKKLKVLGYSRRGDSGWEFSLKAIELIQQYMINFPDFIAGIQRNPQGDKYEPTDFYPEDIAMVKIKEIKNWLKSIEAKHFEKVPLDAEQLDSDVVKLIEADADRLLQTQSQPEIKKLKSVPRQALLKPADVEHRLGNQRFSLGDRVVYVQDSGKVPIATRGTVVGLTRTPRTVLLDVVFDVSFMSGTSLGDRCSPFRGQTVPVHSVLNLTDRQLVAGTRATTNQKAQMSKNVGYGAPLGPGGQGQLKEAHAPPPLRGSYRGAIAGQQNGHASHGGRGGANGTSTNLPFRPHPTTDRHANGNHSRGARGRGRGSRGQGHATRGGYIALENGNPEEGVVSNNPNFRPQSFNRVPPPASLNNGSGRGHSNGDRGRVSRGNSSRGRGTDRGKKRASVTTVCIDVYAFVEVLNGCVFPPDAVIEDCMAGARESPGLRDEWKASQEPRGAGRGRDFDRGRGRGVGHDRGRNRNRGKYKPGGFDRRSKSPPTERRRLSLSHEFAGNHAPSFSASSIPRRSSQSPGRSRTDRDMKRSHEANQTPSRDSPQRDHGIPGSHQKRKRSRSRSPLDSQRDRYRDNRNNRHSSRGRPNNRGKVSRKERFQDNSSKNFPNRRRKSNKFGSRREDEFQSNSHPFDSHSSYPAGRRDSRPDTNFRRSPSRDSMYEDRFRRGQSRHSARSAFSKYSRSVSPDQDHQMSPARSFQPITKVARNHHSLDNPPEQQTLTPTSVEGSHALTSNPVNMHLHNTRITIVHITIHLNPDHLILVVGEDGAGSTGTTLLSIDIKDRHMDPHIKTQITILVHLSVGVIIGAAIKTVGLPIMAHRLTADLLPIVVEDTLAIFNGLHRDTPQTQHQLDEHALADSEDYRTTSNLPEDTHSENAGPKHESENENNQKMPPPGRPSSTSTTPAKEGGKFSFAFKSKATPAPATKLVPDLAQRMQVREPPRAPGPPPRAPDPPPRHRLPGPPPPKLKHDSRPDRRDRDRDFHRGRGREDRRDFRDRNPRDSRRDDRRFDSHDDRRRDDYRPDGKQDPRRERSPEPKKQKKMVKRLKPRPTVPEEYRESESVYYRKPGNESVIGAGTYGKVFKAIHIYTQGMVALKRIRMEGEKDGFPVTAIREIKLLQHLRHNNIVSLLEVMVEKNECFMVFEYLSHDLTGLINHPTFTLTPSHKKDLAKQMFEGLHYLHHRGVLHRDIKAANILISNRGQLKYADFGLARFFSKSRQLDYTNRVITIWYRPPELLLGDTQYGPAVDIWSAACVFVEMFSKKAVFPGDGREISQLEKLYSSLGTPTRADWPSIVDMPWVELLGPTERKKRVFDDIYRDLLSPAALDLVSKIFQYDPAKRPTAEEVLKHDYFVAEEPGPQQATELENIQGDWHEFESKALRKEKDREARRDKDKDKEKRKAVSQDDEREVKKPRQETDNAERR</sequence>
<feature type="compositionally biased region" description="Polar residues" evidence="8">
    <location>
        <begin position="1735"/>
        <end position="1751"/>
    </location>
</feature>
<feature type="compositionally biased region" description="Basic and acidic residues" evidence="8">
    <location>
        <begin position="1468"/>
        <end position="1486"/>
    </location>
</feature>
<dbReference type="InterPro" id="IPR004859">
    <property type="entry name" value="Xrn1_N"/>
</dbReference>
<dbReference type="Gene3D" id="2.30.30.30">
    <property type="match status" value="1"/>
</dbReference>
<keyword evidence="2 7" id="KW-0547">Nucleotide-binding</keyword>
<evidence type="ECO:0000256" key="5">
    <source>
        <dbReference type="ARBA" id="ARBA00022840"/>
    </source>
</evidence>
<dbReference type="InterPro" id="IPR014722">
    <property type="entry name" value="Rib_uL2_dom2"/>
</dbReference>
<dbReference type="PROSITE" id="PS00107">
    <property type="entry name" value="PROTEIN_KINASE_ATP"/>
    <property type="match status" value="1"/>
</dbReference>
<feature type="region of interest" description="Disordered" evidence="8">
    <location>
        <begin position="1958"/>
        <end position="2080"/>
    </location>
</feature>
<dbReference type="CDD" id="cd18673">
    <property type="entry name" value="PIN_XRN1-2-like"/>
    <property type="match status" value="1"/>
</dbReference>
<dbReference type="PANTHER" id="PTHR12341">
    <property type="entry name" value="5'-&gt;3' EXORIBONUCLEASE"/>
    <property type="match status" value="1"/>
</dbReference>
<dbReference type="SUPFAM" id="SSF56112">
    <property type="entry name" value="Protein kinase-like (PK-like)"/>
    <property type="match status" value="1"/>
</dbReference>
<feature type="region of interest" description="Disordered" evidence="8">
    <location>
        <begin position="2396"/>
        <end position="2443"/>
    </location>
</feature>
<comment type="similarity">
    <text evidence="6">Belongs to the 5'-3' exonuclease family.</text>
</comment>
<dbReference type="GO" id="GO:0004534">
    <property type="term" value="F:5'-3' RNA exonuclease activity"/>
    <property type="evidence" value="ECO:0007669"/>
    <property type="project" value="TreeGrafter"/>
</dbReference>
<dbReference type="Pfam" id="PF17846">
    <property type="entry name" value="XRN_M"/>
    <property type="match status" value="1"/>
</dbReference>
<dbReference type="Gene3D" id="3.40.50.12390">
    <property type="match status" value="2"/>
</dbReference>
<evidence type="ECO:0000256" key="4">
    <source>
        <dbReference type="ARBA" id="ARBA00022839"/>
    </source>
</evidence>
<dbReference type="PROSITE" id="PS00108">
    <property type="entry name" value="PROTEIN_KINASE_ST"/>
    <property type="match status" value="1"/>
</dbReference>
<dbReference type="InterPro" id="IPR040992">
    <property type="entry name" value="XRN1_D1"/>
</dbReference>
<dbReference type="InterPro" id="IPR008271">
    <property type="entry name" value="Ser/Thr_kinase_AS"/>
</dbReference>
<protein>
    <submittedName>
        <fullName evidence="10">5'-3' exoribonuclease 1</fullName>
    </submittedName>
</protein>
<dbReference type="Gene3D" id="2.170.260.40">
    <property type="match status" value="1"/>
</dbReference>
<dbReference type="InterPro" id="IPR047007">
    <property type="entry name" value="XRN1_D1_sf"/>
</dbReference>
<evidence type="ECO:0000259" key="9">
    <source>
        <dbReference type="PROSITE" id="PS50011"/>
    </source>
</evidence>
<organism evidence="10 11">
    <name type="scientific">Talaromyces islandicus</name>
    <name type="common">Penicillium islandicum</name>
    <dbReference type="NCBI Taxonomy" id="28573"/>
    <lineage>
        <taxon>Eukaryota</taxon>
        <taxon>Fungi</taxon>
        <taxon>Dikarya</taxon>
        <taxon>Ascomycota</taxon>
        <taxon>Pezizomycotina</taxon>
        <taxon>Eurotiomycetes</taxon>
        <taxon>Eurotiomycetidae</taxon>
        <taxon>Eurotiales</taxon>
        <taxon>Trichocomaceae</taxon>
        <taxon>Talaromyces</taxon>
        <taxon>Talaromyces sect. Islandici</taxon>
    </lineage>
</organism>
<feature type="compositionally biased region" description="Acidic residues" evidence="8">
    <location>
        <begin position="463"/>
        <end position="476"/>
    </location>
</feature>
<evidence type="ECO:0000256" key="7">
    <source>
        <dbReference type="PROSITE-ProRule" id="PRU10141"/>
    </source>
</evidence>
<feature type="compositionally biased region" description="Basic and acidic residues" evidence="8">
    <location>
        <begin position="1542"/>
        <end position="1553"/>
    </location>
</feature>
<evidence type="ECO:0000256" key="3">
    <source>
        <dbReference type="ARBA" id="ARBA00022801"/>
    </source>
</evidence>
<dbReference type="Gene3D" id="2.30.30.750">
    <property type="match status" value="1"/>
</dbReference>
<dbReference type="STRING" id="28573.A0A0U1LVG4"/>
<dbReference type="GO" id="GO:0016075">
    <property type="term" value="P:rRNA catabolic process"/>
    <property type="evidence" value="ECO:0007669"/>
    <property type="project" value="TreeGrafter"/>
</dbReference>
<dbReference type="GO" id="GO:0005634">
    <property type="term" value="C:nucleus"/>
    <property type="evidence" value="ECO:0007669"/>
    <property type="project" value="TreeGrafter"/>
</dbReference>
<feature type="compositionally biased region" description="Basic and acidic residues" evidence="8">
    <location>
        <begin position="1660"/>
        <end position="1685"/>
    </location>
</feature>
<evidence type="ECO:0000256" key="8">
    <source>
        <dbReference type="SAM" id="MobiDB-lite"/>
    </source>
</evidence>
<dbReference type="PROSITE" id="PS50011">
    <property type="entry name" value="PROTEIN_KINASE_DOM"/>
    <property type="match status" value="1"/>
</dbReference>
<dbReference type="InterPro" id="IPR041412">
    <property type="entry name" value="Xrn1_helical"/>
</dbReference>
<name>A0A0U1LVG4_TALIS</name>
<gene>
    <name evidence="10" type="ORF">PISL3812_04411</name>
</gene>
<feature type="compositionally biased region" description="Basic and acidic residues" evidence="8">
    <location>
        <begin position="1451"/>
        <end position="1461"/>
    </location>
</feature>
<feature type="compositionally biased region" description="Basic and acidic residues" evidence="8">
    <location>
        <begin position="1497"/>
        <end position="1511"/>
    </location>
</feature>
<dbReference type="InterPro" id="IPR041106">
    <property type="entry name" value="XRN1_D2_D3"/>
</dbReference>
<dbReference type="GO" id="GO:0003723">
    <property type="term" value="F:RNA binding"/>
    <property type="evidence" value="ECO:0007669"/>
    <property type="project" value="TreeGrafter"/>
</dbReference>
<dbReference type="InterPro" id="IPR000719">
    <property type="entry name" value="Prot_kinase_dom"/>
</dbReference>
<feature type="compositionally biased region" description="Basic residues" evidence="8">
    <location>
        <begin position="2058"/>
        <end position="2068"/>
    </location>
</feature>
<dbReference type="Gene3D" id="3.30.200.20">
    <property type="entry name" value="Phosphorylase Kinase, domain 1"/>
    <property type="match status" value="1"/>
</dbReference>
<feature type="compositionally biased region" description="Basic and acidic residues" evidence="8">
    <location>
        <begin position="1890"/>
        <end position="1904"/>
    </location>
</feature>
<feature type="compositionally biased region" description="Basic and acidic residues" evidence="8">
    <location>
        <begin position="1587"/>
        <end position="1597"/>
    </location>
</feature>
<keyword evidence="5 7" id="KW-0067">ATP-binding</keyword>
<dbReference type="InterPro" id="IPR011009">
    <property type="entry name" value="Kinase-like_dom_sf"/>
</dbReference>
<feature type="binding site" evidence="7">
    <location>
        <position position="2116"/>
    </location>
    <ligand>
        <name>ATP</name>
        <dbReference type="ChEBI" id="CHEBI:30616"/>
    </ligand>
</feature>
<dbReference type="GO" id="GO:0000956">
    <property type="term" value="P:nuclear-transcribed mRNA catabolic process"/>
    <property type="evidence" value="ECO:0007669"/>
    <property type="project" value="TreeGrafter"/>
</dbReference>
<dbReference type="FunFam" id="3.40.50.12390:FF:000002">
    <property type="entry name" value="5'-3' exoribonuclease 1"/>
    <property type="match status" value="1"/>
</dbReference>
<feature type="region of interest" description="Disordered" evidence="8">
    <location>
        <begin position="453"/>
        <end position="476"/>
    </location>
</feature>
<feature type="compositionally biased region" description="Basic residues" evidence="8">
    <location>
        <begin position="1598"/>
        <end position="1612"/>
    </location>
</feature>
<evidence type="ECO:0000313" key="10">
    <source>
        <dbReference type="EMBL" id="CRG87394.1"/>
    </source>
</evidence>
<dbReference type="InterPro" id="IPR047008">
    <property type="entry name" value="XRN1_SH3_sf"/>
</dbReference>
<dbReference type="Gene3D" id="1.10.510.10">
    <property type="entry name" value="Transferase(Phosphotransferase) domain 1"/>
    <property type="match status" value="1"/>
</dbReference>
<evidence type="ECO:0000256" key="2">
    <source>
        <dbReference type="ARBA" id="ARBA00022741"/>
    </source>
</evidence>
<dbReference type="InterPro" id="IPR041385">
    <property type="entry name" value="SH3_12"/>
</dbReference>
<dbReference type="GO" id="GO:0005524">
    <property type="term" value="F:ATP binding"/>
    <property type="evidence" value="ECO:0007669"/>
    <property type="project" value="UniProtKB-UniRule"/>
</dbReference>